<dbReference type="VEuPathDB" id="TriTrypDB:TvY486_0045230"/>
<feature type="non-terminal residue" evidence="1">
    <location>
        <position position="226"/>
    </location>
</feature>
<keyword evidence="2" id="KW-1185">Reference proteome</keyword>
<accession>F9WVJ7</accession>
<proteinExistence type="predicted"/>
<protein>
    <submittedName>
        <fullName evidence="1">Uncharacterized protein</fullName>
    </submittedName>
</protein>
<evidence type="ECO:0000313" key="1">
    <source>
        <dbReference type="EMBL" id="CCD21605.1"/>
    </source>
</evidence>
<sequence>MLQGLSLLSSPPQRMNKWREVLEERGSTPPPSEDGDGEGTFPDYLEIDYEQEIDECSRYTFSGDLCYTGSSRNNLAQFPCGSNDFDGLMTPSFECVSLRLLLGEARRLHLSRLEREARNEEVEQGLKIAKHQWSQLTQRLSEDIGLLAPEKLRRNVASMRLFDPTSTCFCLLDSTSRAQELLEKRENILKQLQKQNVLFLVVEDNTTSCSRRSTSSNMVPEHTQHQ</sequence>
<gene>
    <name evidence="1" type="ORF">TvY486_0045230</name>
</gene>
<name>F9WVJ7_TRYVY</name>
<evidence type="ECO:0000313" key="2">
    <source>
        <dbReference type="Proteomes" id="UP000009027"/>
    </source>
</evidence>
<dbReference type="Proteomes" id="UP000009027">
    <property type="component" value="Unassembled WGS sequence"/>
</dbReference>
<organism evidence="1 2">
    <name type="scientific">Trypanosoma vivax (strain Y486)</name>
    <dbReference type="NCBI Taxonomy" id="1055687"/>
    <lineage>
        <taxon>Eukaryota</taxon>
        <taxon>Discoba</taxon>
        <taxon>Euglenozoa</taxon>
        <taxon>Kinetoplastea</taxon>
        <taxon>Metakinetoplastina</taxon>
        <taxon>Trypanosomatida</taxon>
        <taxon>Trypanosomatidae</taxon>
        <taxon>Trypanosoma</taxon>
        <taxon>Duttonella</taxon>
    </lineage>
</organism>
<dbReference type="EMBL" id="CAEX01007995">
    <property type="protein sequence ID" value="CCD21605.1"/>
    <property type="molecule type" value="Genomic_DNA"/>
</dbReference>
<dbReference type="AlphaFoldDB" id="F9WVJ7"/>
<reference evidence="1 2" key="1">
    <citation type="journal article" date="2012" name="Proc. Natl. Acad. Sci. U.S.A.">
        <title>Antigenic diversity is generated by distinct evolutionary mechanisms in African trypanosome species.</title>
        <authorList>
            <person name="Jackson A.P."/>
            <person name="Berry A."/>
            <person name="Aslett M."/>
            <person name="Allison H.C."/>
            <person name="Burton P."/>
            <person name="Vavrova-Anderson J."/>
            <person name="Brown R."/>
            <person name="Browne H."/>
            <person name="Corton N."/>
            <person name="Hauser H."/>
            <person name="Gamble J."/>
            <person name="Gilderthorp R."/>
            <person name="Marcello L."/>
            <person name="McQuillan J."/>
            <person name="Otto T.D."/>
            <person name="Quail M.A."/>
            <person name="Sanders M.J."/>
            <person name="van Tonder A."/>
            <person name="Ginger M.L."/>
            <person name="Field M.C."/>
            <person name="Barry J.D."/>
            <person name="Hertz-Fowler C."/>
            <person name="Berriman M."/>
        </authorList>
    </citation>
    <scope>NUCLEOTIDE SEQUENCE</scope>
    <source>
        <strain evidence="1 2">Y486</strain>
    </source>
</reference>